<feature type="signal peptide" evidence="4">
    <location>
        <begin position="1"/>
        <end position="24"/>
    </location>
</feature>
<comment type="caution">
    <text evidence="6">The sequence shown here is derived from an EMBL/GenBank/DDBJ whole genome shotgun (WGS) entry which is preliminary data.</text>
</comment>
<evidence type="ECO:0000256" key="3">
    <source>
        <dbReference type="ARBA" id="ARBA00022801"/>
    </source>
</evidence>
<dbReference type="PROSITE" id="PS51829">
    <property type="entry name" value="P_HOMO_B"/>
    <property type="match status" value="1"/>
</dbReference>
<evidence type="ECO:0000313" key="7">
    <source>
        <dbReference type="Proteomes" id="UP000321938"/>
    </source>
</evidence>
<dbReference type="SUPFAM" id="SSF55486">
    <property type="entry name" value="Metalloproteases ('zincins'), catalytic domain"/>
    <property type="match status" value="1"/>
</dbReference>
<dbReference type="OrthoDB" id="9792152at2"/>
<dbReference type="Gene3D" id="3.40.390.10">
    <property type="entry name" value="Collagenase (Catalytic Domain)"/>
    <property type="match status" value="1"/>
</dbReference>
<evidence type="ECO:0000256" key="4">
    <source>
        <dbReference type="SAM" id="SignalP"/>
    </source>
</evidence>
<dbReference type="InterPro" id="IPR002884">
    <property type="entry name" value="P_dom"/>
</dbReference>
<dbReference type="Proteomes" id="UP000321938">
    <property type="component" value="Unassembled WGS sequence"/>
</dbReference>
<keyword evidence="7" id="KW-1185">Reference proteome</keyword>
<dbReference type="InterPro" id="IPR008979">
    <property type="entry name" value="Galactose-bd-like_sf"/>
</dbReference>
<dbReference type="EMBL" id="VOSB01000008">
    <property type="protein sequence ID" value="TXE18374.1"/>
    <property type="molecule type" value="Genomic_DNA"/>
</dbReference>
<evidence type="ECO:0000259" key="5">
    <source>
        <dbReference type="PROSITE" id="PS51829"/>
    </source>
</evidence>
<dbReference type="AlphaFoldDB" id="A0A5C7BBC2"/>
<dbReference type="GO" id="GO:0006508">
    <property type="term" value="P:proteolysis"/>
    <property type="evidence" value="ECO:0007669"/>
    <property type="project" value="UniProtKB-KW"/>
</dbReference>
<proteinExistence type="predicted"/>
<keyword evidence="1" id="KW-0645">Protease</keyword>
<dbReference type="Pfam" id="PF18962">
    <property type="entry name" value="Por_Secre_tail"/>
    <property type="match status" value="1"/>
</dbReference>
<dbReference type="RefSeq" id="WP_028873086.1">
    <property type="nucleotide sequence ID" value="NZ_VOSB01000008.1"/>
</dbReference>
<dbReference type="SUPFAM" id="SSF49785">
    <property type="entry name" value="Galactose-binding domain-like"/>
    <property type="match status" value="1"/>
</dbReference>
<dbReference type="Gene3D" id="2.60.40.10">
    <property type="entry name" value="Immunoglobulins"/>
    <property type="match status" value="1"/>
</dbReference>
<reference evidence="6 7" key="1">
    <citation type="submission" date="2019-08" db="EMBL/GenBank/DDBJ databases">
        <title>Genome of Psychroserpens burtonensis ACAM 167.</title>
        <authorList>
            <person name="Bowman J.P."/>
        </authorList>
    </citation>
    <scope>NUCLEOTIDE SEQUENCE [LARGE SCALE GENOMIC DNA]</scope>
    <source>
        <strain evidence="6 7">ACAM 167</strain>
    </source>
</reference>
<dbReference type="Pfam" id="PF13583">
    <property type="entry name" value="Reprolysin_4"/>
    <property type="match status" value="1"/>
</dbReference>
<name>A0A5C7BBC2_9FLAO</name>
<evidence type="ECO:0000256" key="2">
    <source>
        <dbReference type="ARBA" id="ARBA00022729"/>
    </source>
</evidence>
<evidence type="ECO:0000313" key="6">
    <source>
        <dbReference type="EMBL" id="TXE18374.1"/>
    </source>
</evidence>
<dbReference type="InterPro" id="IPR013783">
    <property type="entry name" value="Ig-like_fold"/>
</dbReference>
<dbReference type="NCBIfam" id="TIGR04183">
    <property type="entry name" value="Por_Secre_tail"/>
    <property type="match status" value="1"/>
</dbReference>
<feature type="domain" description="P/Homo B" evidence="5">
    <location>
        <begin position="660"/>
        <end position="814"/>
    </location>
</feature>
<sequence length="904" mass="96765">MKQNYTKATLVFMAVVICSVSGFAQQGKSFWTKITKDQASKGQLAIRKVEPAKADFYQLDIEGLRQSLQSAPNRKIFFEQSQVVVQFPNANGNLESYRIKEAPIMEEALQLQFPNMRSYVGQSIENPINAIRFSITSNGINTMTFTEQGTHFVDPYTENGSYYMSYSKSNLGNNSDEWVCDYIDEVDDNVNREVGPSTNRNANDGIMREFRLAIACTVEYSTFHGGTLSGVMAAMVNTMTRVNGVYERELSVTMLMVDNTSIIFLGPDVNSDPYTNDDGFAMLNENQTTVNANIGLPNYDIGHVFSTGGGGVAALNSPCTSSKARGVTGLPNPIGDAFDVDYVCHEMGHQYGGPHTFNGNAPGTSCLTQRTASNAYEPGSGSTIMAYAGICAPQNVQNSSDDYFHQKSLDEIFDNITNGNSQCATLVAIPNTAPTSNAGGDFIIPSSTPYKLTGSATDDDGLASLTYTWEQYDLGPTGAPTETTVLGPIVRSFKGTNTPTRYIPQLSDLVNSGGSTAWEKLASVNRDLNFRLTVRDNDADGGQTAVSAMLATVNASAGPFIVTSQNSSGISWSSGETKTITWDVAGTTANGINTANVNILLSIDGGLTYETTLATNVANDGSQDITVPSGLFSGFCRVMVESVGNIFFNINTTDFSLNATVTTVCNTYTTGAISTNIPDGGGANVQGTPVFIPVTVTETAAITDIRVSADVTHSYIGDLIMQLQAPNGGGFANIWARSCNTAQFQDIDITFKDGEPAILCASPTTGTYAPASSMTGFTGNNPSGTWNLVFADFFNGDTGVVNEWSVELCTTTVSLGVDELNLENTLSVYPNPNNGEFNIKFNASSNNVDVQVFDIRGRSVFNTTYNNGSGEFNETINLATVNAGIYLLNINDGGNTITKKIIVE</sequence>
<accession>A0A5C7BBC2</accession>
<dbReference type="InterPro" id="IPR026444">
    <property type="entry name" value="Secre_tail"/>
</dbReference>
<evidence type="ECO:0000256" key="1">
    <source>
        <dbReference type="ARBA" id="ARBA00022670"/>
    </source>
</evidence>
<dbReference type="InterPro" id="IPR024079">
    <property type="entry name" value="MetalloPept_cat_dom_sf"/>
</dbReference>
<dbReference type="STRING" id="1123037.GCA_000425305_03432"/>
<keyword evidence="2 4" id="KW-0732">Signal</keyword>
<keyword evidence="3" id="KW-0378">Hydrolase</keyword>
<dbReference type="GO" id="GO:0008237">
    <property type="term" value="F:metallopeptidase activity"/>
    <property type="evidence" value="ECO:0007669"/>
    <property type="project" value="InterPro"/>
</dbReference>
<organism evidence="6 7">
    <name type="scientific">Psychroserpens burtonensis</name>
    <dbReference type="NCBI Taxonomy" id="49278"/>
    <lineage>
        <taxon>Bacteria</taxon>
        <taxon>Pseudomonadati</taxon>
        <taxon>Bacteroidota</taxon>
        <taxon>Flavobacteriia</taxon>
        <taxon>Flavobacteriales</taxon>
        <taxon>Flavobacteriaceae</taxon>
        <taxon>Psychroserpens</taxon>
    </lineage>
</organism>
<dbReference type="GO" id="GO:0004252">
    <property type="term" value="F:serine-type endopeptidase activity"/>
    <property type="evidence" value="ECO:0007669"/>
    <property type="project" value="InterPro"/>
</dbReference>
<feature type="chain" id="PRO_5022702810" evidence="4">
    <location>
        <begin position="25"/>
        <end position="904"/>
    </location>
</feature>
<dbReference type="Pfam" id="PF01483">
    <property type="entry name" value="P_proprotein"/>
    <property type="match status" value="1"/>
</dbReference>
<protein>
    <submittedName>
        <fullName evidence="6">T9SS type A sorting domain-containing protein</fullName>
    </submittedName>
</protein>
<gene>
    <name evidence="6" type="ORF">ES692_06930</name>
</gene>
<dbReference type="Gene3D" id="2.60.120.260">
    <property type="entry name" value="Galactose-binding domain-like"/>
    <property type="match status" value="1"/>
</dbReference>